<dbReference type="AlphaFoldDB" id="A0A0K9GU54"/>
<evidence type="ECO:0000313" key="1">
    <source>
        <dbReference type="EMBL" id="KMY50219.1"/>
    </source>
</evidence>
<gene>
    <name evidence="1" type="ORF">AC625_12510</name>
</gene>
<comment type="caution">
    <text evidence="1">The sequence shown here is derived from an EMBL/GenBank/DDBJ whole genome shotgun (WGS) entry which is preliminary data.</text>
</comment>
<name>A0A0K9GU54_9BACI</name>
<dbReference type="PATRIC" id="fig|1679170.3.peg.2854"/>
<reference evidence="2" key="1">
    <citation type="submission" date="2015-07" db="EMBL/GenBank/DDBJ databases">
        <title>Genome sequencing project for genomic taxonomy and phylogenomics of Bacillus-like bacteria.</title>
        <authorList>
            <person name="Liu B."/>
            <person name="Wang J."/>
            <person name="Zhu Y."/>
            <person name="Liu G."/>
            <person name="Chen Q."/>
            <person name="Chen Z."/>
            <person name="Lan J."/>
            <person name="Che J."/>
            <person name="Ge C."/>
            <person name="Shi H."/>
            <person name="Pan Z."/>
            <person name="Liu X."/>
        </authorList>
    </citation>
    <scope>NUCLEOTIDE SEQUENCE [LARGE SCALE GENOMIC DNA]</scope>
    <source>
        <strain evidence="2">FJAT-27997</strain>
    </source>
</reference>
<accession>A0A0K9GU54</accession>
<dbReference type="PROSITE" id="PS51257">
    <property type="entry name" value="PROKAR_LIPOPROTEIN"/>
    <property type="match status" value="1"/>
</dbReference>
<keyword evidence="2" id="KW-1185">Reference proteome</keyword>
<dbReference type="Proteomes" id="UP000037146">
    <property type="component" value="Unassembled WGS sequence"/>
</dbReference>
<dbReference type="EMBL" id="LFZW01000001">
    <property type="protein sequence ID" value="KMY50219.1"/>
    <property type="molecule type" value="Genomic_DNA"/>
</dbReference>
<evidence type="ECO:0008006" key="3">
    <source>
        <dbReference type="Google" id="ProtNLM"/>
    </source>
</evidence>
<dbReference type="RefSeq" id="WP_049681566.1">
    <property type="nucleotide sequence ID" value="NZ_LFZW01000001.1"/>
</dbReference>
<organism evidence="1 2">
    <name type="scientific">Peribacillus loiseleuriae</name>
    <dbReference type="NCBI Taxonomy" id="1679170"/>
    <lineage>
        <taxon>Bacteria</taxon>
        <taxon>Bacillati</taxon>
        <taxon>Bacillota</taxon>
        <taxon>Bacilli</taxon>
        <taxon>Bacillales</taxon>
        <taxon>Bacillaceae</taxon>
        <taxon>Peribacillus</taxon>
    </lineage>
</organism>
<dbReference type="OrthoDB" id="2882254at2"/>
<evidence type="ECO:0000313" key="2">
    <source>
        <dbReference type="Proteomes" id="UP000037146"/>
    </source>
</evidence>
<protein>
    <recommendedName>
        <fullName evidence="3">Lipoprotein</fullName>
    </recommendedName>
</protein>
<proteinExistence type="predicted"/>
<sequence>MKNIIVLLSLMLLVACNNETTSENPEVITTSEASWAYEFVKVDNQSYQLTNEEVDKDVVGEFIGEVKRNIVDGDTNPNLNEENFDSNSLTPGTKLYKNLEDKKSIIYEINEKYFKATVY</sequence>